<name>A0A4U9UBS6_9SPHI</name>
<evidence type="ECO:0000313" key="3">
    <source>
        <dbReference type="Proteomes" id="UP000308196"/>
    </source>
</evidence>
<proteinExistence type="predicted"/>
<gene>
    <name evidence="2" type="ORF">NCTC11429_00568</name>
</gene>
<keyword evidence="1" id="KW-0812">Transmembrane</keyword>
<reference evidence="2 3" key="1">
    <citation type="submission" date="2019-05" db="EMBL/GenBank/DDBJ databases">
        <authorList>
            <consortium name="Pathogen Informatics"/>
        </authorList>
    </citation>
    <scope>NUCLEOTIDE SEQUENCE [LARGE SCALE GENOMIC DNA]</scope>
    <source>
        <strain evidence="2 3">NCTC11429</strain>
    </source>
</reference>
<protein>
    <submittedName>
        <fullName evidence="2">Uncharacterized protein</fullName>
    </submittedName>
</protein>
<keyword evidence="1" id="KW-1133">Transmembrane helix</keyword>
<dbReference type="KEGG" id="stha:NCTC11429_00568"/>
<evidence type="ECO:0000313" key="2">
    <source>
        <dbReference type="EMBL" id="VTR30073.1"/>
    </source>
</evidence>
<organism evidence="2 3">
    <name type="scientific">Sphingobacterium thalpophilum</name>
    <dbReference type="NCBI Taxonomy" id="259"/>
    <lineage>
        <taxon>Bacteria</taxon>
        <taxon>Pseudomonadati</taxon>
        <taxon>Bacteroidota</taxon>
        <taxon>Sphingobacteriia</taxon>
        <taxon>Sphingobacteriales</taxon>
        <taxon>Sphingobacteriaceae</taxon>
        <taxon>Sphingobacterium</taxon>
    </lineage>
</organism>
<feature type="transmembrane region" description="Helical" evidence="1">
    <location>
        <begin position="12"/>
        <end position="33"/>
    </location>
</feature>
<keyword evidence="1" id="KW-0472">Membrane</keyword>
<sequence length="50" mass="5802">MLIQINNDIWPLIYLFRVVGTTAGPLGLSRIYVIRLVADPKKSVFFQNFY</sequence>
<dbReference type="EMBL" id="LR590484">
    <property type="protein sequence ID" value="VTR30073.1"/>
    <property type="molecule type" value="Genomic_DNA"/>
</dbReference>
<dbReference type="STRING" id="1123265.GCA_000686625_04793"/>
<evidence type="ECO:0000256" key="1">
    <source>
        <dbReference type="SAM" id="Phobius"/>
    </source>
</evidence>
<dbReference type="AlphaFoldDB" id="A0A4U9UBS6"/>
<accession>A0A4U9UBS6</accession>
<dbReference type="Proteomes" id="UP000308196">
    <property type="component" value="Chromosome"/>
</dbReference>